<dbReference type="RefSeq" id="WP_039713792.1">
    <property type="nucleotide sequence ID" value="NZ_JTJC03000017.1"/>
</dbReference>
<accession>A0A9X5I7Q8</accession>
<feature type="chain" id="PRO_5040777178" description="Glycosyl hydrolases family 39 N-terminal catalytic domain-containing protein" evidence="4">
    <location>
        <begin position="20"/>
        <end position="761"/>
    </location>
</feature>
<comment type="caution">
    <text evidence="6">The sequence shown here is derived from an EMBL/GenBank/DDBJ whole genome shotgun (WGS) entry which is preliminary data.</text>
</comment>
<sequence length="761" mass="85066">MFKPSAKRSVLFHVVLAIACTATVVLSTFNDAVGTSDAFQVKVSSKQPGNLFIESQPVDLMIQVSGNKPDVVEYKIREHNGSWTSNAKIPLRSQVDPSKGIPLHLQLPNRGLYYLTVSARAGQSKVEAKTKVGVVFDPSPVNPDSRWGLFTIPYDGENDPAKATALARSHRLLGAAWSRLNFWHWSYENLQVKPTSAQARDLKISTAANQLQPTDKTESDNLFQKIFAKADFLKLHTFCPLLSANKNDAQVSVSFSKWKGIAQAMHREGISVMGEFAEMPRELSSRPQETQETGEGAAVWARVKPRDYQLWNQLVEKTAREFKQEIQFWEIWNEPDANNFWLGTPEEFAELIRQTARAVKSANPKAQIVASGFTSHGVSFLDKVLKQDVAPLIDVFSFHTNDLAPYKALLSKHGVPAERPIWGTEDPTLVSLRGMKEGYARQFHFFHKRFGTNYDSFAALVDRDLTPLPDGITYSVAAHIIGNAQVVESIERPSAQIYVFQKGNEAIATWRVLQAGLSGGSVTYAVTPLPGKTPQLIDAMGRSKPLKLQNGEVTLPIDQTTFIRDASKIKIAKYSLPQEKSDPLQYVFLAKSGKWTKEWTLAQPGKHNPPPASDFWQPFLQIFASSEPSSEGYAVEIPINVPQPGRYQLLFMGITTNSLLEKYRWTSPFAWSIDGGQKTQVTAPLKSYWRVNRQRQTKNELLKPEDMAATGGPELYQELGVVELSQGQHTFRLELTAGRTTPDKLYTTFFEGIVLRPIQEN</sequence>
<feature type="domain" description="Glycosyl hydrolases family 39 N-terminal catalytic" evidence="5">
    <location>
        <begin position="222"/>
        <end position="399"/>
    </location>
</feature>
<dbReference type="AlphaFoldDB" id="A0A9X5I7Q8"/>
<keyword evidence="3" id="KW-0326">Glycosidase</keyword>
<dbReference type="GO" id="GO:0004553">
    <property type="term" value="F:hydrolase activity, hydrolyzing O-glycosyl compounds"/>
    <property type="evidence" value="ECO:0007669"/>
    <property type="project" value="TreeGrafter"/>
</dbReference>
<dbReference type="Gene3D" id="3.20.20.80">
    <property type="entry name" value="Glycosidases"/>
    <property type="match status" value="1"/>
</dbReference>
<dbReference type="PANTHER" id="PTHR12631">
    <property type="entry name" value="ALPHA-L-IDURONIDASE"/>
    <property type="match status" value="1"/>
</dbReference>
<gene>
    <name evidence="6" type="ORF">QH73_0026045</name>
</gene>
<organism evidence="6 7">
    <name type="scientific">Scytonema millei VB511283</name>
    <dbReference type="NCBI Taxonomy" id="1245923"/>
    <lineage>
        <taxon>Bacteria</taxon>
        <taxon>Bacillati</taxon>
        <taxon>Cyanobacteriota</taxon>
        <taxon>Cyanophyceae</taxon>
        <taxon>Nostocales</taxon>
        <taxon>Scytonemataceae</taxon>
        <taxon>Scytonema</taxon>
    </lineage>
</organism>
<evidence type="ECO:0000313" key="6">
    <source>
        <dbReference type="EMBL" id="NHC38040.1"/>
    </source>
</evidence>
<reference evidence="6 7" key="1">
    <citation type="journal article" date="2015" name="Genome Announc.">
        <title>Draft Genome Sequence of the Terrestrial Cyanobacterium Scytonema millei VB511283, Isolated from Eastern India.</title>
        <authorList>
            <person name="Sen D."/>
            <person name="Chandrababunaidu M.M."/>
            <person name="Singh D."/>
            <person name="Sanghi N."/>
            <person name="Ghorai A."/>
            <person name="Mishra G.P."/>
            <person name="Madduluri M."/>
            <person name="Adhikary S.P."/>
            <person name="Tripathy S."/>
        </authorList>
    </citation>
    <scope>NUCLEOTIDE SEQUENCE [LARGE SCALE GENOMIC DNA]</scope>
    <source>
        <strain evidence="6 7">VB511283</strain>
    </source>
</reference>
<keyword evidence="2" id="KW-0378">Hydrolase</keyword>
<keyword evidence="4" id="KW-0732">Signal</keyword>
<evidence type="ECO:0000256" key="2">
    <source>
        <dbReference type="ARBA" id="ARBA00022801"/>
    </source>
</evidence>
<keyword evidence="7" id="KW-1185">Reference proteome</keyword>
<feature type="signal peptide" evidence="4">
    <location>
        <begin position="1"/>
        <end position="19"/>
    </location>
</feature>
<protein>
    <recommendedName>
        <fullName evidence="5">Glycosyl hydrolases family 39 N-terminal catalytic domain-containing protein</fullName>
    </recommendedName>
</protein>
<evidence type="ECO:0000256" key="3">
    <source>
        <dbReference type="ARBA" id="ARBA00023295"/>
    </source>
</evidence>
<evidence type="ECO:0000256" key="1">
    <source>
        <dbReference type="ARBA" id="ARBA00008875"/>
    </source>
</evidence>
<dbReference type="InterPro" id="IPR049166">
    <property type="entry name" value="GH39_cat"/>
</dbReference>
<evidence type="ECO:0000259" key="5">
    <source>
        <dbReference type="Pfam" id="PF01229"/>
    </source>
</evidence>
<evidence type="ECO:0000313" key="7">
    <source>
        <dbReference type="Proteomes" id="UP000031532"/>
    </source>
</evidence>
<dbReference type="EMBL" id="JTJC03000017">
    <property type="protein sequence ID" value="NHC38040.1"/>
    <property type="molecule type" value="Genomic_DNA"/>
</dbReference>
<dbReference type="Gene3D" id="2.60.120.260">
    <property type="entry name" value="Galactose-binding domain-like"/>
    <property type="match status" value="1"/>
</dbReference>
<proteinExistence type="inferred from homology"/>
<dbReference type="PANTHER" id="PTHR12631:SF10">
    <property type="entry name" value="BETA-XYLOSIDASE-LIKE PROTEIN-RELATED"/>
    <property type="match status" value="1"/>
</dbReference>
<dbReference type="Proteomes" id="UP000031532">
    <property type="component" value="Unassembled WGS sequence"/>
</dbReference>
<dbReference type="SUPFAM" id="SSF51445">
    <property type="entry name" value="(Trans)glycosidases"/>
    <property type="match status" value="1"/>
</dbReference>
<evidence type="ECO:0000256" key="4">
    <source>
        <dbReference type="SAM" id="SignalP"/>
    </source>
</evidence>
<dbReference type="PROSITE" id="PS51257">
    <property type="entry name" value="PROKAR_LIPOPROTEIN"/>
    <property type="match status" value="1"/>
</dbReference>
<dbReference type="InterPro" id="IPR051923">
    <property type="entry name" value="Glycosyl_Hydrolase_39"/>
</dbReference>
<name>A0A9X5I7Q8_9CYAN</name>
<dbReference type="Pfam" id="PF01229">
    <property type="entry name" value="Glyco_hydro_39"/>
    <property type="match status" value="1"/>
</dbReference>
<comment type="similarity">
    <text evidence="1">Belongs to the glycosyl hydrolase 39 family.</text>
</comment>
<dbReference type="InterPro" id="IPR017853">
    <property type="entry name" value="GH"/>
</dbReference>